<reference evidence="2 3" key="1">
    <citation type="submission" date="2020-09" db="EMBL/GenBank/DDBJ databases">
        <authorList>
            <person name="Ashkenazy H."/>
        </authorList>
    </citation>
    <scope>NUCLEOTIDE SEQUENCE [LARGE SCALE GENOMIC DNA]</scope>
    <source>
        <strain evidence="3">cv. Cdm-0</strain>
    </source>
</reference>
<name>A0A7G2ERF4_ARATH</name>
<sequence>MLSSVCIALIQALAAILLIRFCVGGSGTTEIEDLKVMKMRRDMSR</sequence>
<dbReference type="EMBL" id="LR881468">
    <property type="protein sequence ID" value="CAD5325292.1"/>
    <property type="molecule type" value="Genomic_DNA"/>
</dbReference>
<dbReference type="Proteomes" id="UP000516314">
    <property type="component" value="Chromosome 3"/>
</dbReference>
<evidence type="ECO:0000313" key="2">
    <source>
        <dbReference type="EMBL" id="CAD5325292.1"/>
    </source>
</evidence>
<feature type="signal peptide" evidence="1">
    <location>
        <begin position="1"/>
        <end position="24"/>
    </location>
</feature>
<proteinExistence type="predicted"/>
<evidence type="ECO:0000256" key="1">
    <source>
        <dbReference type="SAM" id="SignalP"/>
    </source>
</evidence>
<evidence type="ECO:0000313" key="3">
    <source>
        <dbReference type="Proteomes" id="UP000516314"/>
    </source>
</evidence>
<gene>
    <name evidence="2" type="ORF">AT9943_LOCUS13143</name>
</gene>
<keyword evidence="1" id="KW-0732">Signal</keyword>
<dbReference type="AlphaFoldDB" id="A0A7G2ERF4"/>
<feature type="chain" id="PRO_5028997067" evidence="1">
    <location>
        <begin position="25"/>
        <end position="45"/>
    </location>
</feature>
<protein>
    <submittedName>
        <fullName evidence="2">(thale cress) hypothetical protein</fullName>
    </submittedName>
</protein>
<accession>A0A7G2ERF4</accession>
<organism evidence="2 3">
    <name type="scientific">Arabidopsis thaliana</name>
    <name type="common">Mouse-ear cress</name>
    <dbReference type="NCBI Taxonomy" id="3702"/>
    <lineage>
        <taxon>Eukaryota</taxon>
        <taxon>Viridiplantae</taxon>
        <taxon>Streptophyta</taxon>
        <taxon>Embryophyta</taxon>
        <taxon>Tracheophyta</taxon>
        <taxon>Spermatophyta</taxon>
        <taxon>Magnoliopsida</taxon>
        <taxon>eudicotyledons</taxon>
        <taxon>Gunneridae</taxon>
        <taxon>Pentapetalae</taxon>
        <taxon>rosids</taxon>
        <taxon>malvids</taxon>
        <taxon>Brassicales</taxon>
        <taxon>Brassicaceae</taxon>
        <taxon>Camelineae</taxon>
        <taxon>Arabidopsis</taxon>
    </lineage>
</organism>